<evidence type="ECO:0000313" key="2">
    <source>
        <dbReference type="EMBL" id="CAG5086831.1"/>
    </source>
</evidence>
<name>A0ABM8V4F5_THEXY</name>
<feature type="domain" description="CdiA toxin EC869-like" evidence="1">
    <location>
        <begin position="108"/>
        <end position="214"/>
    </location>
</feature>
<reference evidence="2 3" key="1">
    <citation type="submission" date="2021-04" db="EMBL/GenBank/DDBJ databases">
        <authorList>
            <person name="Rakotoarivonina H."/>
        </authorList>
    </citation>
    <scope>NUCLEOTIDE SEQUENCE [LARGE SCALE GENOMIC DNA]</scope>
    <source>
        <strain evidence="2 3">XE</strain>
    </source>
</reference>
<gene>
    <name evidence="2" type="primary">txxe 2092</name>
    <name evidence="2" type="ORF">TXXE_10300</name>
</gene>
<protein>
    <recommendedName>
        <fullName evidence="1">CdiA toxin EC869-like domain-containing protein</fullName>
    </recommendedName>
</protein>
<proteinExistence type="predicted"/>
<sequence length="217" mass="23956">MNLYTYTYNNPLIYRDPSGHVVETLIDIASIGWSAYDLYKNPSWKNAGFLLWDIGAALLPFLPGSYTAKGVNLLMKADDFVKAPTGVWAKKPFERGWEIEKALGGMMNNFPVIDKFTVGAKGIASSITSIKSIDVTAKTYQKGNNFYNTIKGYVDDLANFSTTTYGGVTVKVNQNTSRILELALPPVQLTKSQADQLDKITKEASKKGVKIVIKIIE</sequence>
<dbReference type="Pfam" id="PF21111">
    <property type="entry name" value="CDI_toxin_EC869_like"/>
    <property type="match status" value="1"/>
</dbReference>
<dbReference type="Gene3D" id="3.40.1350.110">
    <property type="match status" value="1"/>
</dbReference>
<evidence type="ECO:0000313" key="3">
    <source>
        <dbReference type="Proteomes" id="UP000681526"/>
    </source>
</evidence>
<evidence type="ECO:0000259" key="1">
    <source>
        <dbReference type="Pfam" id="PF21111"/>
    </source>
</evidence>
<dbReference type="Proteomes" id="UP000681526">
    <property type="component" value="Unassembled WGS sequence"/>
</dbReference>
<dbReference type="EMBL" id="CAJRAY010000046">
    <property type="protein sequence ID" value="CAG5086831.1"/>
    <property type="molecule type" value="Genomic_DNA"/>
</dbReference>
<comment type="caution">
    <text evidence="2">The sequence shown here is derived from an EMBL/GenBank/DDBJ whole genome shotgun (WGS) entry which is preliminary data.</text>
</comment>
<keyword evidence="3" id="KW-1185">Reference proteome</keyword>
<organism evidence="2 3">
    <name type="scientific">Thermobacillus xylanilyticus</name>
    <dbReference type="NCBI Taxonomy" id="76633"/>
    <lineage>
        <taxon>Bacteria</taxon>
        <taxon>Bacillati</taxon>
        <taxon>Bacillota</taxon>
        <taxon>Bacilli</taxon>
        <taxon>Bacillales</taxon>
        <taxon>Paenibacillaceae</taxon>
        <taxon>Thermobacillus</taxon>
    </lineage>
</organism>
<dbReference type="InterPro" id="IPR033799">
    <property type="entry name" value="CdiA_EC869-like"/>
</dbReference>
<accession>A0ABM8V4F5</accession>